<name>A0AAW1TPT3_9CUCU</name>
<dbReference type="AlphaFoldDB" id="A0AAW1TPT3"/>
<keyword evidence="2" id="KW-1133">Transmembrane helix</keyword>
<evidence type="ECO:0000256" key="1">
    <source>
        <dbReference type="SAM" id="MobiDB-lite"/>
    </source>
</evidence>
<keyword evidence="4" id="KW-1185">Reference proteome</keyword>
<evidence type="ECO:0000313" key="3">
    <source>
        <dbReference type="EMBL" id="KAK9873537.1"/>
    </source>
</evidence>
<keyword evidence="2" id="KW-0472">Membrane</keyword>
<evidence type="ECO:0000256" key="2">
    <source>
        <dbReference type="SAM" id="Phobius"/>
    </source>
</evidence>
<sequence>MQENPKTYKSKQHFCVYCQTLHFKLARHLENKHLLEEDVQEALRYNKVILPKTNDMKELVDSLEIEIQNCKTLIKDEFNQQTWIILNKLVLIRMMVYNRKRPGDVEKSRMFEYRNIEILNEEQIQHLQGSEKEYGISYGRYITRGKLDRPAAVLVSRADMEAIDLILKYRKSANVEDRNPYLFATPSGTAEQFFKATNMRKHLATVTCTFGKEEQMQVSDFKGHAFNVHQNIYRQRPASLDIVGMSKLLDYASGFEKQDATDRSSNISSNIPVLPEHKRLGGTSSEGPATSGGGISATSIEGVPGTSRKSIPGTSTEEICGTSQTDGWLTPCLIESSDESECTSPKANEDDTSDEDFSPYSSGTGKSSQPCKLQQRVTKKKWSTPEKFTMRTIFKNYLEGHVDDIPSLETCQHFTFQNSVLSSRSTSQIRSRIVQEKKRRQSAKMRGIVERAILILLPITSSLPLSAESPVDPNQPQAGCLYNKAKRCQDNSGHVALIVRACNEIIHVTGKREEEYLCSFLSNCNSHPKEWQCSVLNKEIDCHNCIVRSLLDESILLSMNKQRSIVVPQSRGMQWKIAPNRVDEIMLLATSSIGVLSSLVLYRFYSSKKIN</sequence>
<feature type="compositionally biased region" description="Polar residues" evidence="1">
    <location>
        <begin position="359"/>
        <end position="376"/>
    </location>
</feature>
<dbReference type="EMBL" id="JARQZJ010000021">
    <property type="protein sequence ID" value="KAK9873537.1"/>
    <property type="molecule type" value="Genomic_DNA"/>
</dbReference>
<reference evidence="3 4" key="1">
    <citation type="submission" date="2023-03" db="EMBL/GenBank/DDBJ databases">
        <title>Genome insight into feeding habits of ladybird beetles.</title>
        <authorList>
            <person name="Li H.-S."/>
            <person name="Huang Y.-H."/>
            <person name="Pang H."/>
        </authorList>
    </citation>
    <scope>NUCLEOTIDE SEQUENCE [LARGE SCALE GENOMIC DNA]</scope>
    <source>
        <strain evidence="3">SYSU_2023b</strain>
        <tissue evidence="3">Whole body</tissue>
    </source>
</reference>
<dbReference type="PANTHER" id="PTHR33480">
    <property type="entry name" value="SET DOMAIN-CONTAINING PROTEIN-RELATED"/>
    <property type="match status" value="1"/>
</dbReference>
<comment type="caution">
    <text evidence="3">The sequence shown here is derived from an EMBL/GenBank/DDBJ whole genome shotgun (WGS) entry which is preliminary data.</text>
</comment>
<feature type="compositionally biased region" description="Polar residues" evidence="1">
    <location>
        <begin position="307"/>
        <end position="323"/>
    </location>
</feature>
<dbReference type="Proteomes" id="UP001431783">
    <property type="component" value="Unassembled WGS sequence"/>
</dbReference>
<keyword evidence="2" id="KW-0812">Transmembrane</keyword>
<organism evidence="3 4">
    <name type="scientific">Henosepilachna vigintioctopunctata</name>
    <dbReference type="NCBI Taxonomy" id="420089"/>
    <lineage>
        <taxon>Eukaryota</taxon>
        <taxon>Metazoa</taxon>
        <taxon>Ecdysozoa</taxon>
        <taxon>Arthropoda</taxon>
        <taxon>Hexapoda</taxon>
        <taxon>Insecta</taxon>
        <taxon>Pterygota</taxon>
        <taxon>Neoptera</taxon>
        <taxon>Endopterygota</taxon>
        <taxon>Coleoptera</taxon>
        <taxon>Polyphaga</taxon>
        <taxon>Cucujiformia</taxon>
        <taxon>Coccinelloidea</taxon>
        <taxon>Coccinellidae</taxon>
        <taxon>Epilachninae</taxon>
        <taxon>Epilachnini</taxon>
        <taxon>Henosepilachna</taxon>
    </lineage>
</organism>
<gene>
    <name evidence="3" type="ORF">WA026_022950</name>
</gene>
<proteinExistence type="predicted"/>
<feature type="region of interest" description="Disordered" evidence="1">
    <location>
        <begin position="259"/>
        <end position="323"/>
    </location>
</feature>
<accession>A0AAW1TPT3</accession>
<feature type="transmembrane region" description="Helical" evidence="2">
    <location>
        <begin position="585"/>
        <end position="605"/>
    </location>
</feature>
<evidence type="ECO:0000313" key="4">
    <source>
        <dbReference type="Proteomes" id="UP001431783"/>
    </source>
</evidence>
<protein>
    <submittedName>
        <fullName evidence="3">Uncharacterized protein</fullName>
    </submittedName>
</protein>
<feature type="region of interest" description="Disordered" evidence="1">
    <location>
        <begin position="338"/>
        <end position="378"/>
    </location>
</feature>